<dbReference type="EMBL" id="JACYFG010000038">
    <property type="protein sequence ID" value="MBD5780853.1"/>
    <property type="molecule type" value="Genomic_DNA"/>
</dbReference>
<dbReference type="AlphaFoldDB" id="A0A927IIK2"/>
<name>A0A927IIK2_9BACT</name>
<dbReference type="RefSeq" id="WP_191617961.1">
    <property type="nucleotide sequence ID" value="NZ_JACYFG010000038.1"/>
</dbReference>
<dbReference type="Proteomes" id="UP000622317">
    <property type="component" value="Unassembled WGS sequence"/>
</dbReference>
<reference evidence="1" key="1">
    <citation type="submission" date="2020-09" db="EMBL/GenBank/DDBJ databases">
        <title>Pelagicoccus enzymogenes sp. nov. with an EPS production, isolated from marine sediment.</title>
        <authorList>
            <person name="Feng X."/>
        </authorList>
    </citation>
    <scope>NUCLEOTIDE SEQUENCE</scope>
    <source>
        <strain evidence="1">NFK12</strain>
    </source>
</reference>
<organism evidence="1 2">
    <name type="scientific">Pelagicoccus enzymogenes</name>
    <dbReference type="NCBI Taxonomy" id="2773457"/>
    <lineage>
        <taxon>Bacteria</taxon>
        <taxon>Pseudomonadati</taxon>
        <taxon>Verrucomicrobiota</taxon>
        <taxon>Opitutia</taxon>
        <taxon>Puniceicoccales</taxon>
        <taxon>Pelagicoccaceae</taxon>
        <taxon>Pelagicoccus</taxon>
    </lineage>
</organism>
<accession>A0A927IIK2</accession>
<comment type="caution">
    <text evidence="1">The sequence shown here is derived from an EMBL/GenBank/DDBJ whole genome shotgun (WGS) entry which is preliminary data.</text>
</comment>
<keyword evidence="2" id="KW-1185">Reference proteome</keyword>
<proteinExistence type="predicted"/>
<evidence type="ECO:0000313" key="1">
    <source>
        <dbReference type="EMBL" id="MBD5780853.1"/>
    </source>
</evidence>
<protein>
    <submittedName>
        <fullName evidence="1">Uncharacterized protein</fullName>
    </submittedName>
</protein>
<gene>
    <name evidence="1" type="ORF">IEN85_15245</name>
</gene>
<evidence type="ECO:0000313" key="2">
    <source>
        <dbReference type="Proteomes" id="UP000622317"/>
    </source>
</evidence>
<sequence>MNSAKSALKLCFKMSKQRPWNTRLTSLIVTLSKEPEVSAHAHARILEHPSISAAPLEGNYLPIVIEDVDARGLHRWLEALPGVSNVDVVFCATDADADAD</sequence>